<evidence type="ECO:0000256" key="6">
    <source>
        <dbReference type="ARBA" id="ARBA00023136"/>
    </source>
</evidence>
<feature type="transmembrane region" description="Helical" evidence="7">
    <location>
        <begin position="13"/>
        <end position="33"/>
    </location>
</feature>
<evidence type="ECO:0000256" key="3">
    <source>
        <dbReference type="ARBA" id="ARBA00022679"/>
    </source>
</evidence>
<keyword evidence="6 7" id="KW-0472">Membrane</keyword>
<sequence>MDPVAFSINGLEIRWYGVIIASGMFIGTILAIIESRRVKFDENIIYDIVLLCVPSAIVGARLYYVIFEWNYYKDKLLEAIDIRQGGLAIHGGIIAAVLAAIIYTRIKKADFFKAADICAPSMILGQAIGRWGNFFNQEAHGGAVSKEFISRFPQFIQEQMYINGVYYHPTFLYESLWNFAIFIILLFYRRKSKVTGETFMLYIIFYSVGRFFIEGLRTDSLMIGSFRTAQITSIVLILLGITGIVILRKVQLRKI</sequence>
<keyword evidence="5 7" id="KW-1133">Transmembrane helix</keyword>
<feature type="transmembrane region" description="Helical" evidence="7">
    <location>
        <begin position="199"/>
        <end position="216"/>
    </location>
</feature>
<dbReference type="Pfam" id="PF01790">
    <property type="entry name" value="LGT"/>
    <property type="match status" value="1"/>
</dbReference>
<protein>
    <recommendedName>
        <fullName evidence="7">Phosphatidylglycerol--prolipoprotein diacylglyceryl transferase</fullName>
        <ecNumber evidence="7">2.5.1.145</ecNumber>
    </recommendedName>
</protein>
<keyword evidence="8" id="KW-0449">Lipoprotein</keyword>
<dbReference type="HAMAP" id="MF_01147">
    <property type="entry name" value="Lgt"/>
    <property type="match status" value="1"/>
</dbReference>
<dbReference type="Proteomes" id="UP000050326">
    <property type="component" value="Unassembled WGS sequence"/>
</dbReference>
<keyword evidence="4 7" id="KW-0812">Transmembrane</keyword>
<dbReference type="GO" id="GO:0042158">
    <property type="term" value="P:lipoprotein biosynthetic process"/>
    <property type="evidence" value="ECO:0007669"/>
    <property type="project" value="UniProtKB-UniRule"/>
</dbReference>
<comment type="caution">
    <text evidence="8">The sequence shown here is derived from an EMBL/GenBank/DDBJ whole genome shotgun (WGS) entry which is preliminary data.</text>
</comment>
<dbReference type="RefSeq" id="WP_054876950.1">
    <property type="nucleotide sequence ID" value="NZ_LKET01000068.1"/>
</dbReference>
<keyword evidence="8" id="KW-0328">Glycosyltransferase</keyword>
<evidence type="ECO:0000256" key="1">
    <source>
        <dbReference type="ARBA" id="ARBA00007150"/>
    </source>
</evidence>
<dbReference type="EMBL" id="LKET01000068">
    <property type="protein sequence ID" value="KPU42214.1"/>
    <property type="molecule type" value="Genomic_DNA"/>
</dbReference>
<comment type="similarity">
    <text evidence="1 7">Belongs to the Lgt family.</text>
</comment>
<organism evidence="8 9">
    <name type="scientific">Oxobacter pfennigii</name>
    <dbReference type="NCBI Taxonomy" id="36849"/>
    <lineage>
        <taxon>Bacteria</taxon>
        <taxon>Bacillati</taxon>
        <taxon>Bacillota</taxon>
        <taxon>Clostridia</taxon>
        <taxon>Eubacteriales</taxon>
        <taxon>Clostridiaceae</taxon>
        <taxon>Oxobacter</taxon>
    </lineage>
</organism>
<evidence type="ECO:0000256" key="4">
    <source>
        <dbReference type="ARBA" id="ARBA00022692"/>
    </source>
</evidence>
<dbReference type="STRING" id="36849.OXPF_39980"/>
<evidence type="ECO:0000256" key="5">
    <source>
        <dbReference type="ARBA" id="ARBA00022989"/>
    </source>
</evidence>
<name>A0A0P8W1D2_9CLOT</name>
<dbReference type="EC" id="2.5.1.145" evidence="7"/>
<comment type="function">
    <text evidence="7">Catalyzes the transfer of the diacylglyceryl group from phosphatidylglycerol to the sulfhydryl group of the N-terminal cysteine of a prolipoprotein, the first step in the formation of mature lipoproteins.</text>
</comment>
<evidence type="ECO:0000256" key="7">
    <source>
        <dbReference type="HAMAP-Rule" id="MF_01147"/>
    </source>
</evidence>
<dbReference type="AlphaFoldDB" id="A0A0P8W1D2"/>
<gene>
    <name evidence="7 8" type="primary">lgt</name>
    <name evidence="8" type="ORF">OXPF_39980</name>
</gene>
<feature type="transmembrane region" description="Helical" evidence="7">
    <location>
        <begin position="228"/>
        <end position="247"/>
    </location>
</feature>
<comment type="subcellular location">
    <subcellularLocation>
        <location evidence="7">Cell membrane</location>
        <topology evidence="7">Multi-pass membrane protein</topology>
    </subcellularLocation>
</comment>
<evidence type="ECO:0000313" key="8">
    <source>
        <dbReference type="EMBL" id="KPU42214.1"/>
    </source>
</evidence>
<feature type="transmembrane region" description="Helical" evidence="7">
    <location>
        <begin position="87"/>
        <end position="104"/>
    </location>
</feature>
<dbReference type="OrthoDB" id="871140at2"/>
<comment type="catalytic activity">
    <reaction evidence="7">
        <text>L-cysteinyl-[prolipoprotein] + a 1,2-diacyl-sn-glycero-3-phospho-(1'-sn-glycerol) = an S-1,2-diacyl-sn-glyceryl-L-cysteinyl-[prolipoprotein] + sn-glycerol 1-phosphate + H(+)</text>
        <dbReference type="Rhea" id="RHEA:56712"/>
        <dbReference type="Rhea" id="RHEA-COMP:14679"/>
        <dbReference type="Rhea" id="RHEA-COMP:14680"/>
        <dbReference type="ChEBI" id="CHEBI:15378"/>
        <dbReference type="ChEBI" id="CHEBI:29950"/>
        <dbReference type="ChEBI" id="CHEBI:57685"/>
        <dbReference type="ChEBI" id="CHEBI:64716"/>
        <dbReference type="ChEBI" id="CHEBI:140658"/>
        <dbReference type="EC" id="2.5.1.145"/>
    </reaction>
</comment>
<keyword evidence="3 7" id="KW-0808">Transferase</keyword>
<dbReference type="PANTHER" id="PTHR30589">
    <property type="entry name" value="PROLIPOPROTEIN DIACYLGLYCERYL TRANSFERASE"/>
    <property type="match status" value="1"/>
</dbReference>
<keyword evidence="9" id="KW-1185">Reference proteome</keyword>
<comment type="pathway">
    <text evidence="7">Protein modification; lipoprotein biosynthesis (diacylglyceryl transfer).</text>
</comment>
<feature type="transmembrane region" description="Helical" evidence="7">
    <location>
        <begin position="45"/>
        <end position="67"/>
    </location>
</feature>
<dbReference type="UniPathway" id="UPA00664"/>
<dbReference type="GO" id="GO:0005886">
    <property type="term" value="C:plasma membrane"/>
    <property type="evidence" value="ECO:0007669"/>
    <property type="project" value="UniProtKB-SubCell"/>
</dbReference>
<evidence type="ECO:0000313" key="9">
    <source>
        <dbReference type="Proteomes" id="UP000050326"/>
    </source>
</evidence>
<accession>A0A0P8W1D2</accession>
<dbReference type="PANTHER" id="PTHR30589:SF0">
    <property type="entry name" value="PHOSPHATIDYLGLYCEROL--PROLIPOPROTEIN DIACYLGLYCERYL TRANSFERASE"/>
    <property type="match status" value="1"/>
</dbReference>
<dbReference type="PROSITE" id="PS01311">
    <property type="entry name" value="LGT"/>
    <property type="match status" value="1"/>
</dbReference>
<feature type="transmembrane region" description="Helical" evidence="7">
    <location>
        <begin position="170"/>
        <end position="187"/>
    </location>
</feature>
<keyword evidence="2 7" id="KW-1003">Cell membrane</keyword>
<feature type="binding site" evidence="7">
    <location>
        <position position="130"/>
    </location>
    <ligand>
        <name>a 1,2-diacyl-sn-glycero-3-phospho-(1'-sn-glycerol)</name>
        <dbReference type="ChEBI" id="CHEBI:64716"/>
    </ligand>
</feature>
<dbReference type="NCBIfam" id="TIGR00544">
    <property type="entry name" value="lgt"/>
    <property type="match status" value="1"/>
</dbReference>
<reference evidence="8 9" key="1">
    <citation type="submission" date="2015-09" db="EMBL/GenBank/DDBJ databases">
        <title>Genome sequence of Oxobacter pfennigii DSM 3222.</title>
        <authorList>
            <person name="Poehlein A."/>
            <person name="Bengelsdorf F.R."/>
            <person name="Schiel-Bengelsdorf B."/>
            <person name="Duerre P."/>
            <person name="Daniel R."/>
        </authorList>
    </citation>
    <scope>NUCLEOTIDE SEQUENCE [LARGE SCALE GENOMIC DNA]</scope>
    <source>
        <strain evidence="8 9">DSM 3222</strain>
    </source>
</reference>
<evidence type="ECO:0000256" key="2">
    <source>
        <dbReference type="ARBA" id="ARBA00022475"/>
    </source>
</evidence>
<dbReference type="PATRIC" id="fig|36849.3.peg.4225"/>
<dbReference type="GO" id="GO:0008961">
    <property type="term" value="F:phosphatidylglycerol-prolipoprotein diacylglyceryl transferase activity"/>
    <property type="evidence" value="ECO:0007669"/>
    <property type="project" value="UniProtKB-UniRule"/>
</dbReference>
<dbReference type="InterPro" id="IPR001640">
    <property type="entry name" value="Lgt"/>
</dbReference>
<proteinExistence type="inferred from homology"/>